<evidence type="ECO:0000313" key="5">
    <source>
        <dbReference type="Proteomes" id="UP001163823"/>
    </source>
</evidence>
<keyword evidence="5" id="KW-1185">Reference proteome</keyword>
<evidence type="ECO:0000256" key="1">
    <source>
        <dbReference type="SAM" id="MobiDB-lite"/>
    </source>
</evidence>
<dbReference type="AlphaFoldDB" id="A0AAD7QBQ4"/>
<protein>
    <submittedName>
        <fullName evidence="4">Protein AUXIN RESPONSE 4</fullName>
    </submittedName>
</protein>
<organism evidence="4 5">
    <name type="scientific">Quillaja saponaria</name>
    <name type="common">Soap bark tree</name>
    <dbReference type="NCBI Taxonomy" id="32244"/>
    <lineage>
        <taxon>Eukaryota</taxon>
        <taxon>Viridiplantae</taxon>
        <taxon>Streptophyta</taxon>
        <taxon>Embryophyta</taxon>
        <taxon>Tracheophyta</taxon>
        <taxon>Spermatophyta</taxon>
        <taxon>Magnoliopsida</taxon>
        <taxon>eudicotyledons</taxon>
        <taxon>Gunneridae</taxon>
        <taxon>Pentapetalae</taxon>
        <taxon>rosids</taxon>
        <taxon>fabids</taxon>
        <taxon>Fabales</taxon>
        <taxon>Quillajaceae</taxon>
        <taxon>Quillaja</taxon>
    </lineage>
</organism>
<dbReference type="InterPro" id="IPR000073">
    <property type="entry name" value="AB_hydrolase_1"/>
</dbReference>
<sequence length="481" mass="53665">MAIITEEPEEQDPNLPQIKPTKQFKPQKPNSFPSSGTKNLKSSTPNPFTFWFYFTLSVSLITLLFISISSLSPQDPKSWFLSLPSSLRQHYSEGRTIKVQTRPNQLPIEVFTIEQGPVVSEHVVIIHGLGASSYSFREVIRSLGSKGVHAIAIDLPGNGFSDKSMEELVEGSNGGLGRFWYVYNEIQEKGLFWAFDQIVETGQIPYEEIEARMSKRNKRKVVKSIELGPEEMGRMLGQVIGTMGLAPVHLVLHDSALGLSANWVLENLDLVRSITLIDTASTASGALPLWVMEVPLIRDMVLGFSFVYARMLNLCCSKGFDVLNADAHRVLLKGRDGRRAVVSTGRNMNLSFDIAEWGRSDGLKGMPMQVLWSAGWSKEWREEGHKVADALPKSTFVTHSGGRWPQEDVAIELAESISQFVSSLPKSVREVKEEPIPDHIQKMFDEAKNSGHDHGHHDSHAHVQGDGQDRYMDAYGLGHSW</sequence>
<feature type="transmembrane region" description="Helical" evidence="2">
    <location>
        <begin position="50"/>
        <end position="71"/>
    </location>
</feature>
<gene>
    <name evidence="4" type="ORF">O6P43_007513</name>
</gene>
<reference evidence="4" key="1">
    <citation type="journal article" date="2023" name="Science">
        <title>Elucidation of the pathway for biosynthesis of saponin adjuvants from the soapbark tree.</title>
        <authorList>
            <person name="Reed J."/>
            <person name="Orme A."/>
            <person name="El-Demerdash A."/>
            <person name="Owen C."/>
            <person name="Martin L.B.B."/>
            <person name="Misra R.C."/>
            <person name="Kikuchi S."/>
            <person name="Rejzek M."/>
            <person name="Martin A.C."/>
            <person name="Harkess A."/>
            <person name="Leebens-Mack J."/>
            <person name="Louveau T."/>
            <person name="Stephenson M.J."/>
            <person name="Osbourn A."/>
        </authorList>
    </citation>
    <scope>NUCLEOTIDE SEQUENCE</scope>
    <source>
        <strain evidence="4">S10</strain>
    </source>
</reference>
<evidence type="ECO:0000313" key="4">
    <source>
        <dbReference type="EMBL" id="KAJ7977971.1"/>
    </source>
</evidence>
<proteinExistence type="predicted"/>
<evidence type="ECO:0000256" key="2">
    <source>
        <dbReference type="SAM" id="Phobius"/>
    </source>
</evidence>
<dbReference type="KEGG" id="qsa:O6P43_007513"/>
<keyword evidence="2" id="KW-0472">Membrane</keyword>
<feature type="region of interest" description="Disordered" evidence="1">
    <location>
        <begin position="448"/>
        <end position="467"/>
    </location>
</feature>
<keyword evidence="2" id="KW-0812">Transmembrane</keyword>
<dbReference type="PANTHER" id="PTHR43329">
    <property type="entry name" value="EPOXIDE HYDROLASE"/>
    <property type="match status" value="1"/>
</dbReference>
<dbReference type="InterPro" id="IPR029058">
    <property type="entry name" value="AB_hydrolase_fold"/>
</dbReference>
<dbReference type="Pfam" id="PF00561">
    <property type="entry name" value="Abhydrolase_1"/>
    <property type="match status" value="1"/>
</dbReference>
<evidence type="ECO:0000259" key="3">
    <source>
        <dbReference type="Pfam" id="PF00561"/>
    </source>
</evidence>
<feature type="compositionally biased region" description="Acidic residues" evidence="1">
    <location>
        <begin position="1"/>
        <end position="12"/>
    </location>
</feature>
<dbReference type="Gene3D" id="3.40.50.1820">
    <property type="entry name" value="alpha/beta hydrolase"/>
    <property type="match status" value="1"/>
</dbReference>
<comment type="caution">
    <text evidence="4">The sequence shown here is derived from an EMBL/GenBank/DDBJ whole genome shotgun (WGS) entry which is preliminary data.</text>
</comment>
<keyword evidence="2" id="KW-1133">Transmembrane helix</keyword>
<feature type="compositionally biased region" description="Polar residues" evidence="1">
    <location>
        <begin position="28"/>
        <end position="41"/>
    </location>
</feature>
<name>A0AAD7QBQ4_QUISA</name>
<dbReference type="EMBL" id="JARAOO010000003">
    <property type="protein sequence ID" value="KAJ7977971.1"/>
    <property type="molecule type" value="Genomic_DNA"/>
</dbReference>
<dbReference type="Proteomes" id="UP001163823">
    <property type="component" value="Chromosome 3"/>
</dbReference>
<feature type="domain" description="AB hydrolase-1" evidence="3">
    <location>
        <begin position="122"/>
        <end position="288"/>
    </location>
</feature>
<accession>A0AAD7QBQ4</accession>
<feature type="region of interest" description="Disordered" evidence="1">
    <location>
        <begin position="1"/>
        <end position="41"/>
    </location>
</feature>
<dbReference type="SUPFAM" id="SSF53474">
    <property type="entry name" value="alpha/beta-Hydrolases"/>
    <property type="match status" value="1"/>
</dbReference>